<sequence length="167" mass="18184">MRHIKIWMGVALLGLLTAAVSIQALSQGRGRGIGRGPVRNVPTTNPSRPTNAASPGRSDKAARDVDRDRARGIAKKLNMTPEELEQKYQAERALNPHLTFGQFIAANVVARNLSAKHPNVTTEAILAGLRSGKSLGQTLQDLGVSEKEAREAERNARREIKEAHRNP</sequence>
<feature type="compositionally biased region" description="Basic and acidic residues" evidence="1">
    <location>
        <begin position="57"/>
        <end position="69"/>
    </location>
</feature>
<feature type="region of interest" description="Disordered" evidence="1">
    <location>
        <begin position="29"/>
        <end position="69"/>
    </location>
</feature>
<dbReference type="RefSeq" id="WP_041978638.1">
    <property type="nucleotide sequence ID" value="NZ_CBXV010000008.1"/>
</dbReference>
<feature type="compositionally biased region" description="Polar residues" evidence="1">
    <location>
        <begin position="41"/>
        <end position="53"/>
    </location>
</feature>
<reference evidence="2 3" key="2">
    <citation type="submission" date="2015-01" db="EMBL/GenBank/DDBJ databases">
        <title>Complete genome sequence of Pyrinomonas methylaliphatogenes type strain K22T.</title>
        <authorList>
            <person name="Lee K.C.Y."/>
            <person name="Power J.F."/>
            <person name="Dunfield P.F."/>
            <person name="Morgan X.C."/>
            <person name="Huttenhower C."/>
            <person name="Stott M.B."/>
        </authorList>
    </citation>
    <scope>NUCLEOTIDE SEQUENCE [LARGE SCALE GENOMIC DNA]</scope>
    <source>
        <strain evidence="2 3">K22</strain>
    </source>
</reference>
<feature type="region of interest" description="Disordered" evidence="1">
    <location>
        <begin position="140"/>
        <end position="167"/>
    </location>
</feature>
<feature type="compositionally biased region" description="Basic and acidic residues" evidence="1">
    <location>
        <begin position="144"/>
        <end position="167"/>
    </location>
</feature>
<keyword evidence="3" id="KW-1185">Reference proteome</keyword>
<dbReference type="Proteomes" id="UP000031518">
    <property type="component" value="Unassembled WGS sequence"/>
</dbReference>
<accession>A0A0B6X163</accession>
<name>A0A0B6X163_9BACT</name>
<evidence type="ECO:0000313" key="2">
    <source>
        <dbReference type="EMBL" id="CDM67061.1"/>
    </source>
</evidence>
<protein>
    <submittedName>
        <fullName evidence="2">Clp amino terminal domain-containing protein</fullName>
    </submittedName>
</protein>
<dbReference type="AlphaFoldDB" id="A0A0B6X163"/>
<evidence type="ECO:0000256" key="1">
    <source>
        <dbReference type="SAM" id="MobiDB-lite"/>
    </source>
</evidence>
<organism evidence="2 3">
    <name type="scientific">Pyrinomonas methylaliphatogenes</name>
    <dbReference type="NCBI Taxonomy" id="454194"/>
    <lineage>
        <taxon>Bacteria</taxon>
        <taxon>Pseudomonadati</taxon>
        <taxon>Acidobacteriota</taxon>
        <taxon>Blastocatellia</taxon>
        <taxon>Blastocatellales</taxon>
        <taxon>Pyrinomonadaceae</taxon>
        <taxon>Pyrinomonas</taxon>
    </lineage>
</organism>
<dbReference type="EMBL" id="CBXV010000008">
    <property type="protein sequence ID" value="CDM67061.1"/>
    <property type="molecule type" value="Genomic_DNA"/>
</dbReference>
<reference evidence="2 3" key="1">
    <citation type="submission" date="2013-12" db="EMBL/GenBank/DDBJ databases">
        <authorList>
            <person name="Stott M."/>
        </authorList>
    </citation>
    <scope>NUCLEOTIDE SEQUENCE [LARGE SCALE GENOMIC DNA]</scope>
    <source>
        <strain evidence="2 3">K22</strain>
    </source>
</reference>
<evidence type="ECO:0000313" key="3">
    <source>
        <dbReference type="Proteomes" id="UP000031518"/>
    </source>
</evidence>
<proteinExistence type="predicted"/>
<gene>
    <name evidence="2" type="ORF">PYK22_03110</name>
</gene>